<comment type="caution">
    <text evidence="1">The sequence shown here is derived from an EMBL/GenBank/DDBJ whole genome shotgun (WGS) entry which is preliminary data.</text>
</comment>
<dbReference type="RefSeq" id="WP_186862511.1">
    <property type="nucleotide sequence ID" value="NZ_JACOGC010000002.1"/>
</dbReference>
<reference evidence="1 2" key="1">
    <citation type="submission" date="2020-08" db="EMBL/GenBank/DDBJ databases">
        <title>Novel species isolated from subtropical streams in China.</title>
        <authorList>
            <person name="Lu H."/>
        </authorList>
    </citation>
    <scope>NUCLEOTIDE SEQUENCE [LARGE SCALE GENOMIC DNA]</scope>
    <source>
        <strain evidence="1 2">FT31W</strain>
    </source>
</reference>
<dbReference type="EMBL" id="JACOGC010000002">
    <property type="protein sequence ID" value="MBC3884949.1"/>
    <property type="molecule type" value="Genomic_DNA"/>
</dbReference>
<name>A0ABR6YMC0_9BURK</name>
<keyword evidence="2" id="KW-1185">Reference proteome</keyword>
<sequence>MAANQDKFEALVTLLEIRQTRNDKPYIYCEVQDHEALGVPKGANWFNPPSNLQLPLGPHKATLIRKGGFCNVDSLHIDGRPQSMEHVDGEAILDYDGSIDPLRDDQHGSFPVEDGKVEVVRLPRLLLKKQNIGRILASIPIQFDILHDGKEYVATTLKTMSPADVFESQVETQAPVILASLGAWSRDEGGEGVWTEVCYPGAAMSALVFMPALLLRRACIPHVEPAASRDRWIPGNYEEIFTEQEGALIDREKPRVTHFLVVLSKNKNSKLRIDRLLRPRGVAGDPGIIVADWVEGEVLSQPTLYFDKHEAEVILTTSPYEGDNVSCTVKETQLVAVGMTPGTKVALSIKVNRSQKFVWSAGRLHRTTPLRGNEEVDDH</sequence>
<accession>A0ABR6YMC0</accession>
<protein>
    <submittedName>
        <fullName evidence="1">Uncharacterized protein</fullName>
    </submittedName>
</protein>
<organism evidence="1 2">
    <name type="scientific">Undibacterium griseum</name>
    <dbReference type="NCBI Taxonomy" id="2762295"/>
    <lineage>
        <taxon>Bacteria</taxon>
        <taxon>Pseudomonadati</taxon>
        <taxon>Pseudomonadota</taxon>
        <taxon>Betaproteobacteria</taxon>
        <taxon>Burkholderiales</taxon>
        <taxon>Oxalobacteraceae</taxon>
        <taxon>Undibacterium</taxon>
    </lineage>
</organism>
<evidence type="ECO:0000313" key="1">
    <source>
        <dbReference type="EMBL" id="MBC3884949.1"/>
    </source>
</evidence>
<proteinExistence type="predicted"/>
<dbReference type="Proteomes" id="UP000613113">
    <property type="component" value="Unassembled WGS sequence"/>
</dbReference>
<gene>
    <name evidence="1" type="ORF">H8K27_07405</name>
</gene>
<evidence type="ECO:0000313" key="2">
    <source>
        <dbReference type="Proteomes" id="UP000613113"/>
    </source>
</evidence>